<accession>A0AA88II63</accession>
<name>A0AA88II63_CHASR</name>
<evidence type="ECO:0000313" key="1">
    <source>
        <dbReference type="EMBL" id="KAK2813450.1"/>
    </source>
</evidence>
<evidence type="ECO:0000313" key="2">
    <source>
        <dbReference type="Proteomes" id="UP001187415"/>
    </source>
</evidence>
<reference evidence="1" key="1">
    <citation type="submission" date="2023-07" db="EMBL/GenBank/DDBJ databases">
        <title>Chromosome-level Genome Assembly of Striped Snakehead (Channa striata).</title>
        <authorList>
            <person name="Liu H."/>
        </authorList>
    </citation>
    <scope>NUCLEOTIDE SEQUENCE</scope>
    <source>
        <strain evidence="1">Gz</strain>
        <tissue evidence="1">Muscle</tissue>
    </source>
</reference>
<gene>
    <name evidence="1" type="ORF">Q5P01_000819</name>
</gene>
<keyword evidence="2" id="KW-1185">Reference proteome</keyword>
<sequence>MVGVLGASSRVDADHRLVSRSWSPELPRFYFPTPGGGPPRRSRPVGGAPVSVFGALPLGDSGETLAFSWLNIMFLKHRSLGSTPLRFLLRPSAGQFKRVPTLMFRMAGVRQLSTCGHRQFSHGNLSRGVLDTVGLMQLLIVTVLVRQARHQGIGGGAAGARRGRPVQCAYIHARHSPDHPGLPGHGREHSAQLLRARASAKMGDSGRGEQEHPHRVRLSHRDERRAVHVVVAGCMELLYRPLIQGEHRLHNMECAIACSTSSSTPYALSPWSSVHRAQGETRRGRAGSRKGATEIAIAPNSSGTTLLLQQQGQWESLLFAIQRVHVSGGESRAGHRVGGAIELFGNRLLPFGV</sequence>
<organism evidence="1 2">
    <name type="scientific">Channa striata</name>
    <name type="common">Snakehead murrel</name>
    <name type="synonym">Ophicephalus striatus</name>
    <dbReference type="NCBI Taxonomy" id="64152"/>
    <lineage>
        <taxon>Eukaryota</taxon>
        <taxon>Metazoa</taxon>
        <taxon>Chordata</taxon>
        <taxon>Craniata</taxon>
        <taxon>Vertebrata</taxon>
        <taxon>Euteleostomi</taxon>
        <taxon>Actinopterygii</taxon>
        <taxon>Neopterygii</taxon>
        <taxon>Teleostei</taxon>
        <taxon>Neoteleostei</taxon>
        <taxon>Acanthomorphata</taxon>
        <taxon>Anabantaria</taxon>
        <taxon>Anabantiformes</taxon>
        <taxon>Channoidei</taxon>
        <taxon>Channidae</taxon>
        <taxon>Channa</taxon>
    </lineage>
</organism>
<dbReference type="Proteomes" id="UP001187415">
    <property type="component" value="Unassembled WGS sequence"/>
</dbReference>
<protein>
    <submittedName>
        <fullName evidence="1">Uncharacterized protein</fullName>
    </submittedName>
</protein>
<dbReference type="EMBL" id="JAUPFM010000093">
    <property type="protein sequence ID" value="KAK2813450.1"/>
    <property type="molecule type" value="Genomic_DNA"/>
</dbReference>
<comment type="caution">
    <text evidence="1">The sequence shown here is derived from an EMBL/GenBank/DDBJ whole genome shotgun (WGS) entry which is preliminary data.</text>
</comment>
<dbReference type="AlphaFoldDB" id="A0AA88II63"/>
<proteinExistence type="predicted"/>